<evidence type="ECO:0000313" key="5">
    <source>
        <dbReference type="Proteomes" id="UP000077755"/>
    </source>
</evidence>
<proteinExistence type="predicted"/>
<name>A0AAF0XII0_DAUCS</name>
<dbReference type="EMBL" id="CP093349">
    <property type="protein sequence ID" value="WOH08608.1"/>
    <property type="molecule type" value="Genomic_DNA"/>
</dbReference>
<dbReference type="PANTHER" id="PTHR47718">
    <property type="entry name" value="OS01G0519700 PROTEIN"/>
    <property type="match status" value="1"/>
</dbReference>
<reference evidence="4" key="1">
    <citation type="journal article" date="2016" name="Nat. Genet.">
        <title>A high-quality carrot genome assembly provides new insights into carotenoid accumulation and asterid genome evolution.</title>
        <authorList>
            <person name="Iorizzo M."/>
            <person name="Ellison S."/>
            <person name="Senalik D."/>
            <person name="Zeng P."/>
            <person name="Satapoomin P."/>
            <person name="Huang J."/>
            <person name="Bowman M."/>
            <person name="Iovene M."/>
            <person name="Sanseverino W."/>
            <person name="Cavagnaro P."/>
            <person name="Yildiz M."/>
            <person name="Macko-Podgorni A."/>
            <person name="Moranska E."/>
            <person name="Grzebelus E."/>
            <person name="Grzebelus D."/>
            <person name="Ashrafi H."/>
            <person name="Zheng Z."/>
            <person name="Cheng S."/>
            <person name="Spooner D."/>
            <person name="Van Deynze A."/>
            <person name="Simon P."/>
        </authorList>
    </citation>
    <scope>NUCLEOTIDE SEQUENCE</scope>
    <source>
        <tissue evidence="4">Leaf</tissue>
    </source>
</reference>
<feature type="compositionally biased region" description="Basic and acidic residues" evidence="1">
    <location>
        <begin position="103"/>
        <end position="121"/>
    </location>
</feature>
<organism evidence="4 5">
    <name type="scientific">Daucus carota subsp. sativus</name>
    <name type="common">Carrot</name>
    <dbReference type="NCBI Taxonomy" id="79200"/>
    <lineage>
        <taxon>Eukaryota</taxon>
        <taxon>Viridiplantae</taxon>
        <taxon>Streptophyta</taxon>
        <taxon>Embryophyta</taxon>
        <taxon>Tracheophyta</taxon>
        <taxon>Spermatophyta</taxon>
        <taxon>Magnoliopsida</taxon>
        <taxon>eudicotyledons</taxon>
        <taxon>Gunneridae</taxon>
        <taxon>Pentapetalae</taxon>
        <taxon>asterids</taxon>
        <taxon>campanulids</taxon>
        <taxon>Apiales</taxon>
        <taxon>Apiaceae</taxon>
        <taxon>Apioideae</taxon>
        <taxon>Scandiceae</taxon>
        <taxon>Daucinae</taxon>
        <taxon>Daucus</taxon>
        <taxon>Daucus sect. Daucus</taxon>
    </lineage>
</organism>
<dbReference type="PANTHER" id="PTHR47718:SF17">
    <property type="entry name" value="PROTEIN FAR1-RELATED SEQUENCE 5-LIKE"/>
    <property type="match status" value="1"/>
</dbReference>
<evidence type="ECO:0008006" key="6">
    <source>
        <dbReference type="Google" id="ProtNLM"/>
    </source>
</evidence>
<accession>A0AAF0XII0</accession>
<dbReference type="KEGG" id="dcr:108194635"/>
<dbReference type="InterPro" id="IPR004330">
    <property type="entry name" value="FAR1_DNA_bnd_dom"/>
</dbReference>
<dbReference type="AlphaFoldDB" id="A0AAF0XII0"/>
<evidence type="ECO:0000256" key="1">
    <source>
        <dbReference type="SAM" id="MobiDB-lite"/>
    </source>
</evidence>
<protein>
    <recommendedName>
        <fullName evidence="6">Protein FAR1-RELATED SEQUENCE</fullName>
    </recommendedName>
</protein>
<evidence type="ECO:0000259" key="3">
    <source>
        <dbReference type="Pfam" id="PF10551"/>
    </source>
</evidence>
<feature type="domain" description="MULE transposase" evidence="3">
    <location>
        <begin position="243"/>
        <end position="330"/>
    </location>
</feature>
<sequence length="698" mass="81329">MENTSRNTEFQSNSDACSNTVFDHHRFDENFDFDVQELGRDWIPECSEGLKPYIDQRFSDLDQDFIFYKEYGRSSGFDIRWSTERSDRDGNTIEKYFVCSRSGRPDDKNVDKKTPKAEENGKGGMQFLRCSRSLTEFHKRFIFDASKSNIGASRAYTIFKSMIGSYEDVGATVVDFKNFSRDIKQHIGKHDTDMIVQKFRDIQESSDPNFKFEYKTDSANHLTQLFWADGEGKRNYEVFGDAVSFDATYRTNMYGMVFIPLIGIDNHWKSVTFGAILLEREDNENYIWACESFKKVFGKDPKCIITDQDLAMKAALQYSFPLVKHRLCFMDKLGRVIWVDHIMPEEFEQGWTYAVDEFDLNKNVWLKEMFDMRSLWIPSYFNDEPMVGLLRTTSRSESSNFYFGNYVQRGDTLSEFYICYQSAIEKQRNNAKKLTHYDDFTPKTITDREIEKDAIRLYTRALFYKVQEEIRAGSMDIVLLGMTCLDNVKKIKIQEPVNKTRIFEVAVNMDTHNIECSCKLFTRVGYLCSHAFFCLGICGIRIIPRQYVSNRWLKNAVERFSTLELGEISDRDATNLSRRVQTQDCWFEFQGCLSDASGNADILEYIKNGLCSMRKHITITMNKPRTRLNSKQIEELIDSRVVNEITIQNPNKSNNKGSRKRIISGAEKSIGCNKRKMRKCATCQEYAYHDSRTCPEKN</sequence>
<evidence type="ECO:0000313" key="4">
    <source>
        <dbReference type="EMBL" id="WOH08608.1"/>
    </source>
</evidence>
<dbReference type="Pfam" id="PF10551">
    <property type="entry name" value="MULE"/>
    <property type="match status" value="1"/>
</dbReference>
<dbReference type="Proteomes" id="UP000077755">
    <property type="component" value="Chromosome 7"/>
</dbReference>
<feature type="domain" description="FAR1" evidence="2">
    <location>
        <begin position="67"/>
        <end position="118"/>
    </location>
</feature>
<dbReference type="InterPro" id="IPR018289">
    <property type="entry name" value="MULE_transposase_dom"/>
</dbReference>
<reference evidence="4" key="2">
    <citation type="submission" date="2022-03" db="EMBL/GenBank/DDBJ databases">
        <title>Draft title - Genomic analysis of global carrot germplasm unveils the trajectory of domestication and the origin of high carotenoid orange carrot.</title>
        <authorList>
            <person name="Iorizzo M."/>
            <person name="Ellison S."/>
            <person name="Senalik D."/>
            <person name="Macko-Podgorni A."/>
            <person name="Grzebelus D."/>
            <person name="Bostan H."/>
            <person name="Rolling W."/>
            <person name="Curaba J."/>
            <person name="Simon P."/>
        </authorList>
    </citation>
    <scope>NUCLEOTIDE SEQUENCE</scope>
    <source>
        <tissue evidence="4">Leaf</tissue>
    </source>
</reference>
<evidence type="ECO:0000259" key="2">
    <source>
        <dbReference type="Pfam" id="PF03101"/>
    </source>
</evidence>
<gene>
    <name evidence="4" type="ORF">DCAR_0728052</name>
</gene>
<feature type="region of interest" description="Disordered" evidence="1">
    <location>
        <begin position="103"/>
        <end position="122"/>
    </location>
</feature>
<dbReference type="Pfam" id="PF03101">
    <property type="entry name" value="FAR1"/>
    <property type="match status" value="1"/>
</dbReference>
<keyword evidence="5" id="KW-1185">Reference proteome</keyword>